<proteinExistence type="predicted"/>
<protein>
    <submittedName>
        <fullName evidence="4">Dynamin family protein</fullName>
    </submittedName>
</protein>
<keyword evidence="2" id="KW-0472">Membrane</keyword>
<dbReference type="SUPFAM" id="SSF52540">
    <property type="entry name" value="P-loop containing nucleoside triphosphate hydrolases"/>
    <property type="match status" value="1"/>
</dbReference>
<feature type="transmembrane region" description="Helical" evidence="2">
    <location>
        <begin position="446"/>
        <end position="471"/>
    </location>
</feature>
<dbReference type="PANTHER" id="PTHR43681">
    <property type="entry name" value="TRANSMEMBRANE GTPASE FZO"/>
    <property type="match status" value="1"/>
</dbReference>
<keyword evidence="1" id="KW-0175">Coiled coil</keyword>
<keyword evidence="2" id="KW-0812">Transmembrane</keyword>
<evidence type="ECO:0000256" key="1">
    <source>
        <dbReference type="SAM" id="Coils"/>
    </source>
</evidence>
<accession>A0A3E0HQP2</accession>
<dbReference type="AlphaFoldDB" id="A0A3E0HQP2"/>
<evidence type="ECO:0000313" key="4">
    <source>
        <dbReference type="EMBL" id="REH48590.1"/>
    </source>
</evidence>
<organism evidence="4 5">
    <name type="scientific">Kutzneria buriramensis</name>
    <dbReference type="NCBI Taxonomy" id="1045776"/>
    <lineage>
        <taxon>Bacteria</taxon>
        <taxon>Bacillati</taxon>
        <taxon>Actinomycetota</taxon>
        <taxon>Actinomycetes</taxon>
        <taxon>Pseudonocardiales</taxon>
        <taxon>Pseudonocardiaceae</taxon>
        <taxon>Kutzneria</taxon>
    </lineage>
</organism>
<comment type="caution">
    <text evidence="4">The sequence shown here is derived from an EMBL/GenBank/DDBJ whole genome shotgun (WGS) entry which is preliminary data.</text>
</comment>
<evidence type="ECO:0000256" key="2">
    <source>
        <dbReference type="SAM" id="Phobius"/>
    </source>
</evidence>
<gene>
    <name evidence="4" type="ORF">BCF44_105449</name>
</gene>
<sequence length="583" mass="63830">MTMTALDVIDEALRQPAIGRRRDLTSRLSRLRGRLADPAIRVVVVGGLKQGKSQLVNALLGATLCPVHDDVASAAPAVIRHAEQPWAAVVRPGQQRLEPVELDRIAEEISGGQVVRAEIGVPRAVLTGGLVIVDTPGVDGLRSEHTSRTLAELAEADAVLAVTDALTELSPAELQFLRFATTICPNVLGVLTKTDLSPRWRAHLERNRMLVAEAGLAIPMVAVSSVLRERALATSDQDVNAESGFPALVSYLENTVKAQAGLLARRSASEAILAVTEQVSLGLRAELSTQDPSSIGGLEDAQRAAELLRRQSARWQNMLMDGMADLMSDVDHDLRERTRIILRHTDQAFDKADPAKTWDAYCDWLADKLTDAVLRNYDWTVERTHWLAQRIAEQFDEESRGTIPDLGLRDPATVLERMGALLTPDLAPPGIANKVITGLRGSYSGMLMFGLLTSLMGMPLVNFVSVGAGAVMGAKTLKEERDAQLKRRQAVAKTAVQRHIDELVFQVGKHSRDALRQVQRRLREHFTEQAEQLQDNLSDTIRRARELASADLAARNQRNQSIAEEINTLVALRQRAQALALTS</sequence>
<name>A0A3E0HQP2_9PSEU</name>
<keyword evidence="2" id="KW-1133">Transmembrane helix</keyword>
<dbReference type="PANTHER" id="PTHR43681:SF1">
    <property type="entry name" value="SARCALUMENIN"/>
    <property type="match status" value="1"/>
</dbReference>
<reference evidence="4 5" key="1">
    <citation type="submission" date="2018-08" db="EMBL/GenBank/DDBJ databases">
        <title>Genomic Encyclopedia of Archaeal and Bacterial Type Strains, Phase II (KMG-II): from individual species to whole genera.</title>
        <authorList>
            <person name="Goeker M."/>
        </authorList>
    </citation>
    <scope>NUCLEOTIDE SEQUENCE [LARGE SCALE GENOMIC DNA]</scope>
    <source>
        <strain evidence="4 5">DSM 45791</strain>
    </source>
</reference>
<dbReference type="Proteomes" id="UP000256269">
    <property type="component" value="Unassembled WGS sequence"/>
</dbReference>
<dbReference type="InterPro" id="IPR051943">
    <property type="entry name" value="TRAFAC_Dynamin-like_GTPase"/>
</dbReference>
<dbReference type="Gene3D" id="3.40.50.300">
    <property type="entry name" value="P-loop containing nucleotide triphosphate hydrolases"/>
    <property type="match status" value="1"/>
</dbReference>
<keyword evidence="5" id="KW-1185">Reference proteome</keyword>
<dbReference type="EMBL" id="QUNO01000005">
    <property type="protein sequence ID" value="REH48590.1"/>
    <property type="molecule type" value="Genomic_DNA"/>
</dbReference>
<evidence type="ECO:0000259" key="3">
    <source>
        <dbReference type="Pfam" id="PF00350"/>
    </source>
</evidence>
<evidence type="ECO:0000313" key="5">
    <source>
        <dbReference type="Proteomes" id="UP000256269"/>
    </source>
</evidence>
<feature type="domain" description="Dynamin N-terminal" evidence="3">
    <location>
        <begin position="42"/>
        <end position="178"/>
    </location>
</feature>
<dbReference type="InterPro" id="IPR045063">
    <property type="entry name" value="Dynamin_N"/>
</dbReference>
<feature type="coiled-coil region" evidence="1">
    <location>
        <begin position="516"/>
        <end position="550"/>
    </location>
</feature>
<dbReference type="InterPro" id="IPR027417">
    <property type="entry name" value="P-loop_NTPase"/>
</dbReference>
<dbReference type="Pfam" id="PF00350">
    <property type="entry name" value="Dynamin_N"/>
    <property type="match status" value="1"/>
</dbReference>
<dbReference type="RefSeq" id="WP_116175339.1">
    <property type="nucleotide sequence ID" value="NZ_CP144375.1"/>
</dbReference>